<feature type="domain" description="PAZ" evidence="2">
    <location>
        <begin position="345"/>
        <end position="434"/>
    </location>
</feature>
<proteinExistence type="predicted"/>
<dbReference type="AlphaFoldDB" id="A0A5K4EIZ2"/>
<dbReference type="Gene3D" id="3.40.50.2300">
    <property type="match status" value="1"/>
</dbReference>
<evidence type="ECO:0000313" key="5">
    <source>
        <dbReference type="WBParaSite" id="Smp_102690.1"/>
    </source>
</evidence>
<dbReference type="InterPro" id="IPR036085">
    <property type="entry name" value="PAZ_dom_sf"/>
</dbReference>
<dbReference type="Proteomes" id="UP000008854">
    <property type="component" value="Unassembled WGS sequence"/>
</dbReference>
<dbReference type="CDD" id="cd02846">
    <property type="entry name" value="PAZ_argonaute_like"/>
    <property type="match status" value="1"/>
</dbReference>
<reference evidence="4" key="1">
    <citation type="journal article" date="2012" name="PLoS Negl. Trop. Dis.">
        <title>A systematically improved high quality genome and transcriptome of the human blood fluke Schistosoma mansoni.</title>
        <authorList>
            <person name="Protasio A.V."/>
            <person name="Tsai I.J."/>
            <person name="Babbage A."/>
            <person name="Nichol S."/>
            <person name="Hunt M."/>
            <person name="Aslett M.A."/>
            <person name="De Silva N."/>
            <person name="Velarde G.S."/>
            <person name="Anderson T.J."/>
            <person name="Clark R.C."/>
            <person name="Davidson C."/>
            <person name="Dillon G.P."/>
            <person name="Holroyd N.E."/>
            <person name="LoVerde P.T."/>
            <person name="Lloyd C."/>
            <person name="McQuillan J."/>
            <person name="Oliveira G."/>
            <person name="Otto T.D."/>
            <person name="Parker-Manuel S.J."/>
            <person name="Quail M.A."/>
            <person name="Wilson R.A."/>
            <person name="Zerlotini A."/>
            <person name="Dunne D.W."/>
            <person name="Berriman M."/>
        </authorList>
    </citation>
    <scope>NUCLEOTIDE SEQUENCE [LARGE SCALE GENOMIC DNA]</scope>
    <source>
        <strain evidence="4">Puerto Rican</strain>
    </source>
</reference>
<dbReference type="PROSITE" id="PS50822">
    <property type="entry name" value="PIWI"/>
    <property type="match status" value="1"/>
</dbReference>
<evidence type="ECO:0000259" key="2">
    <source>
        <dbReference type="PROSITE" id="PS50821"/>
    </source>
</evidence>
<dbReference type="SUPFAM" id="SSF101690">
    <property type="entry name" value="PAZ domain"/>
    <property type="match status" value="1"/>
</dbReference>
<dbReference type="InterPro" id="IPR032474">
    <property type="entry name" value="Argonaute_N"/>
</dbReference>
<dbReference type="WBParaSite" id="Smp_102690.1">
    <property type="protein sequence ID" value="Smp_102690.1"/>
    <property type="gene ID" value="Smp_102690"/>
</dbReference>
<evidence type="ECO:0000259" key="3">
    <source>
        <dbReference type="PROSITE" id="PS50822"/>
    </source>
</evidence>
<dbReference type="CDD" id="cd04657">
    <property type="entry name" value="Piwi_ago-like"/>
    <property type="match status" value="1"/>
</dbReference>
<dbReference type="InterPro" id="IPR003100">
    <property type="entry name" value="PAZ_dom"/>
</dbReference>
<name>A0A5K4EIZ2_SCHMA</name>
<dbReference type="Gene3D" id="3.30.420.10">
    <property type="entry name" value="Ribonuclease H-like superfamily/Ribonuclease H"/>
    <property type="match status" value="1"/>
</dbReference>
<dbReference type="SMART" id="SM00950">
    <property type="entry name" value="Piwi"/>
    <property type="match status" value="1"/>
</dbReference>
<feature type="compositionally biased region" description="Basic residues" evidence="1">
    <location>
        <begin position="12"/>
        <end position="23"/>
    </location>
</feature>
<dbReference type="PANTHER" id="PTHR22891">
    <property type="entry name" value="EUKARYOTIC TRANSLATION INITIATION FACTOR 2C"/>
    <property type="match status" value="1"/>
</dbReference>
<dbReference type="SUPFAM" id="SSF53098">
    <property type="entry name" value="Ribonuclease H-like"/>
    <property type="match status" value="1"/>
</dbReference>
<sequence>MEEGSSNTSSRGGRRKRHQKSRTSKQPISESQQTQQSGDHEQSSIPPSVQEAPVTSSLGDEPSVIDVFPSTSKLTSPPSKAAKQKKKHLKVVETVHLSEDLSKMSIRRFSIPNRPDGGGKLGKEIYVTVNCWDFSIKPKIVYMYRAEALAVYRGDEGNRTEIRMSAKDKRALIKQVADSLHDCIIYDGGHDIYSADRLPGIGKVPTEAEMKIVDPLGRDNLVLKYHLMEVQTVSTDDVQQYVENPKATSLNIPQESIRLLDCILRTVSKQSLISLGRSALFYDKPVKVIADKLFSIHRGFIASIRPQWKVRVNLDMTYKAFFRAGNLADVMYEKYGDNIARCSSQMAHDLRRIRVETDKFYKNENGDVYSRRFTVHGISSVPADKLMIEERKQSVAAYFDEHHHIKLKYPDLPCVKVDQKREVYMPMEQLNILPFQAPNASKADVASEVIRCAAVRPQERFRELVNFTNTISKEHRLFQLFQAKIANQPVDVKSRVLQPPKAIFNRPDKIQLKAGSWNTPDFHEPARHGVAIPWGILCVPNNPRSKGDVEKVTNELPKAANRFGVFLSNKPLISQCYVNQLEKKFEEFHRQGCNFIMLILYDDLAYGTIKRLSDLKMGIRTQCVRGSTLRKPNVFPNLLLKLNGKLGGVNWIVPDLTEYSKDLIMVFGADVTHPAPTQTHQVLKSVAAVVGSVSPELMRYGAIVRQQATTERGNKTTREIIDNLHLSVGELLTLYLRNTKGRFPKRIIFYRDGVSEGQFENVLVEELSAIQKACSDIRPGEEPAITFIVVQKRHHIRLKPQDPRARNVEPGTVVDTDITHRREFDFYICSHEGIQGTSKPSHYHVLYDDSNFTSDSLQMFTYHLCYAYMRCSRSVSYPAPVYYSHLAAFRARDWLSNTNEASVLLDDYDRFKVHISQTDGMFFL</sequence>
<feature type="compositionally biased region" description="Low complexity" evidence="1">
    <location>
        <begin position="1"/>
        <end position="11"/>
    </location>
</feature>
<protein>
    <submittedName>
        <fullName evidence="5">Eukaryotic translation initiation factor 2c,putative</fullName>
    </submittedName>
</protein>
<feature type="compositionally biased region" description="Low complexity" evidence="1">
    <location>
        <begin position="69"/>
        <end position="81"/>
    </location>
</feature>
<keyword evidence="4" id="KW-1185">Reference proteome</keyword>
<accession>A0A5K4EIZ2</accession>
<feature type="domain" description="Piwi" evidence="3">
    <location>
        <begin position="595"/>
        <end position="896"/>
    </location>
</feature>
<evidence type="ECO:0000313" key="4">
    <source>
        <dbReference type="Proteomes" id="UP000008854"/>
    </source>
</evidence>
<dbReference type="Pfam" id="PF02170">
    <property type="entry name" value="PAZ"/>
    <property type="match status" value="1"/>
</dbReference>
<feature type="compositionally biased region" description="Polar residues" evidence="1">
    <location>
        <begin position="24"/>
        <end position="58"/>
    </location>
</feature>
<dbReference type="STRING" id="6183.A0A5K4EIZ2"/>
<dbReference type="InterPro" id="IPR045246">
    <property type="entry name" value="Piwi_ago-like"/>
</dbReference>
<dbReference type="Gene3D" id="2.170.260.10">
    <property type="entry name" value="paz domain"/>
    <property type="match status" value="1"/>
</dbReference>
<dbReference type="GO" id="GO:0003723">
    <property type="term" value="F:RNA binding"/>
    <property type="evidence" value="ECO:0007669"/>
    <property type="project" value="InterPro"/>
</dbReference>
<reference evidence="5" key="2">
    <citation type="submission" date="2019-11" db="UniProtKB">
        <authorList>
            <consortium name="WormBaseParasite"/>
        </authorList>
    </citation>
    <scope>IDENTIFICATION</scope>
    <source>
        <strain evidence="5">Puerto Rican</strain>
    </source>
</reference>
<dbReference type="Pfam" id="PF16486">
    <property type="entry name" value="ArgoN"/>
    <property type="match status" value="1"/>
</dbReference>
<evidence type="ECO:0000256" key="1">
    <source>
        <dbReference type="SAM" id="MobiDB-lite"/>
    </source>
</evidence>
<dbReference type="Pfam" id="PF02171">
    <property type="entry name" value="Piwi"/>
    <property type="match status" value="1"/>
</dbReference>
<dbReference type="InterPro" id="IPR036397">
    <property type="entry name" value="RNaseH_sf"/>
</dbReference>
<feature type="region of interest" description="Disordered" evidence="1">
    <location>
        <begin position="1"/>
        <end position="87"/>
    </location>
</feature>
<dbReference type="InterPro" id="IPR012337">
    <property type="entry name" value="RNaseH-like_sf"/>
</dbReference>
<dbReference type="InParanoid" id="A0A5K4EIZ2"/>
<organism evidence="4 5">
    <name type="scientific">Schistosoma mansoni</name>
    <name type="common">Blood fluke</name>
    <dbReference type="NCBI Taxonomy" id="6183"/>
    <lineage>
        <taxon>Eukaryota</taxon>
        <taxon>Metazoa</taxon>
        <taxon>Spiralia</taxon>
        <taxon>Lophotrochozoa</taxon>
        <taxon>Platyhelminthes</taxon>
        <taxon>Trematoda</taxon>
        <taxon>Digenea</taxon>
        <taxon>Strigeidida</taxon>
        <taxon>Schistosomatoidea</taxon>
        <taxon>Schistosomatidae</taxon>
        <taxon>Schistosoma</taxon>
    </lineage>
</organism>
<dbReference type="InterPro" id="IPR003165">
    <property type="entry name" value="Piwi"/>
</dbReference>
<dbReference type="PROSITE" id="PS50821">
    <property type="entry name" value="PAZ"/>
    <property type="match status" value="1"/>
</dbReference>